<feature type="domain" description="4Fe-4S ferredoxin-type" evidence="7">
    <location>
        <begin position="36"/>
        <end position="65"/>
    </location>
</feature>
<evidence type="ECO:0000313" key="8">
    <source>
        <dbReference type="EMBL" id="VBB42964.1"/>
    </source>
</evidence>
<feature type="domain" description="4Fe-4S ferredoxin-type" evidence="7">
    <location>
        <begin position="66"/>
        <end position="95"/>
    </location>
</feature>
<dbReference type="GO" id="GO:0051539">
    <property type="term" value="F:4 iron, 4 sulfur cluster binding"/>
    <property type="evidence" value="ECO:0007669"/>
    <property type="project" value="UniProtKB-KW"/>
</dbReference>
<dbReference type="GO" id="GO:0016625">
    <property type="term" value="F:oxidoreductase activity, acting on the aldehyde or oxo group of donors, iron-sulfur protein as acceptor"/>
    <property type="evidence" value="ECO:0007669"/>
    <property type="project" value="InterPro"/>
</dbReference>
<accession>A0A653A4N5</accession>
<evidence type="ECO:0000256" key="6">
    <source>
        <dbReference type="ARBA" id="ARBA00023014"/>
    </source>
</evidence>
<evidence type="ECO:0000256" key="5">
    <source>
        <dbReference type="ARBA" id="ARBA00023004"/>
    </source>
</evidence>
<comment type="cofactor">
    <cofactor evidence="1">
        <name>[4Fe-4S] cluster</name>
        <dbReference type="ChEBI" id="CHEBI:49883"/>
    </cofactor>
</comment>
<dbReference type="InterPro" id="IPR017900">
    <property type="entry name" value="4Fe4S_Fe_S_CS"/>
</dbReference>
<keyword evidence="8" id="KW-0670">Pyruvate</keyword>
<keyword evidence="5" id="KW-0408">Iron</keyword>
<evidence type="ECO:0000256" key="4">
    <source>
        <dbReference type="ARBA" id="ARBA00022737"/>
    </source>
</evidence>
<dbReference type="EMBL" id="UPXX01000018">
    <property type="protein sequence ID" value="VBB42964.1"/>
    <property type="molecule type" value="Genomic_DNA"/>
</dbReference>
<dbReference type="PANTHER" id="PTHR43724:SF1">
    <property type="entry name" value="PYRUVATE SYNTHASE SUBUNIT PORD"/>
    <property type="match status" value="1"/>
</dbReference>
<evidence type="ECO:0000259" key="7">
    <source>
        <dbReference type="PROSITE" id="PS51379"/>
    </source>
</evidence>
<dbReference type="InterPro" id="IPR017896">
    <property type="entry name" value="4Fe4S_Fe-S-bd"/>
</dbReference>
<dbReference type="AlphaFoldDB" id="A0A653A4N5"/>
<dbReference type="GO" id="GO:0046872">
    <property type="term" value="F:metal ion binding"/>
    <property type="evidence" value="ECO:0007669"/>
    <property type="project" value="UniProtKB-KW"/>
</dbReference>
<keyword evidence="4" id="KW-0677">Repeat</keyword>
<organism evidence="8">
    <name type="scientific">Uncultured Desulfatiglans sp</name>
    <dbReference type="NCBI Taxonomy" id="1748965"/>
    <lineage>
        <taxon>Bacteria</taxon>
        <taxon>Pseudomonadati</taxon>
        <taxon>Thermodesulfobacteriota</taxon>
        <taxon>Desulfobacteria</taxon>
        <taxon>Desulfatiglandales</taxon>
        <taxon>Desulfatiglandaceae</taxon>
        <taxon>Desulfatiglans</taxon>
        <taxon>environmental samples</taxon>
    </lineage>
</organism>
<evidence type="ECO:0000256" key="2">
    <source>
        <dbReference type="ARBA" id="ARBA00022485"/>
    </source>
</evidence>
<name>A0A653A4N5_UNCDX</name>
<protein>
    <submittedName>
        <fullName evidence="8">Pyruvate synthase subunit PorD</fullName>
    </submittedName>
</protein>
<evidence type="ECO:0000256" key="3">
    <source>
        <dbReference type="ARBA" id="ARBA00022723"/>
    </source>
</evidence>
<keyword evidence="2" id="KW-0004">4Fe-4S</keyword>
<keyword evidence="3" id="KW-0479">Metal-binding</keyword>
<reference evidence="8" key="1">
    <citation type="submission" date="2018-07" db="EMBL/GenBank/DDBJ databases">
        <authorList>
            <consortium name="Genoscope - CEA"/>
            <person name="William W."/>
        </authorList>
    </citation>
    <scope>NUCLEOTIDE SEQUENCE</scope>
    <source>
        <strain evidence="8">IK1</strain>
    </source>
</reference>
<sequence length="97" mass="10996">MVESERDLRCGDLEVGCVVREPGNARFYRTGDWRSFRPVVDRAKCIGCGVCYLFCPDMAIRRREDGTFEADLYYCKGCGICAAECFTGCIQMVPEEE</sequence>
<proteinExistence type="predicted"/>
<dbReference type="PROSITE" id="PS51379">
    <property type="entry name" value="4FE4S_FER_2"/>
    <property type="match status" value="2"/>
</dbReference>
<dbReference type="PANTHER" id="PTHR43724">
    <property type="entry name" value="PYRUVATE SYNTHASE SUBUNIT PORD"/>
    <property type="match status" value="1"/>
</dbReference>
<dbReference type="NCBIfam" id="TIGR02179">
    <property type="entry name" value="PorD_KorD"/>
    <property type="match status" value="1"/>
</dbReference>
<evidence type="ECO:0000256" key="1">
    <source>
        <dbReference type="ARBA" id="ARBA00001966"/>
    </source>
</evidence>
<dbReference type="SUPFAM" id="SSF54862">
    <property type="entry name" value="4Fe-4S ferredoxins"/>
    <property type="match status" value="1"/>
</dbReference>
<keyword evidence="6" id="KW-0411">Iron-sulfur</keyword>
<gene>
    <name evidence="8" type="primary">porD</name>
    <name evidence="8" type="ORF">TRIP_B250081</name>
</gene>
<dbReference type="Pfam" id="PF14697">
    <property type="entry name" value="Fer4_21"/>
    <property type="match status" value="1"/>
</dbReference>
<dbReference type="Gene3D" id="3.30.70.20">
    <property type="match status" value="1"/>
</dbReference>
<dbReference type="InterPro" id="IPR011898">
    <property type="entry name" value="PorD_KorD"/>
</dbReference>
<dbReference type="PROSITE" id="PS00198">
    <property type="entry name" value="4FE4S_FER_1"/>
    <property type="match status" value="1"/>
</dbReference>